<feature type="domain" description="F5/8 type C" evidence="1">
    <location>
        <begin position="85"/>
        <end position="128"/>
    </location>
</feature>
<dbReference type="PANTHER" id="PTHR24543:SF325">
    <property type="entry name" value="F5_8 TYPE C DOMAIN-CONTAINING PROTEIN"/>
    <property type="match status" value="1"/>
</dbReference>
<keyword evidence="3" id="KW-1185">Reference proteome</keyword>
<name>A0A3M6USL3_POCDA</name>
<proteinExistence type="predicted"/>
<feature type="domain" description="F5/8 type C" evidence="1">
    <location>
        <begin position="26"/>
        <end position="83"/>
    </location>
</feature>
<dbReference type="OrthoDB" id="10067267at2759"/>
<dbReference type="InterPro" id="IPR000421">
    <property type="entry name" value="FA58C"/>
</dbReference>
<comment type="caution">
    <text evidence="2">The sequence shown here is derived from an EMBL/GenBank/DDBJ whole genome shotgun (WGS) entry which is preliminary data.</text>
</comment>
<dbReference type="InterPro" id="IPR008979">
    <property type="entry name" value="Galactose-bd-like_sf"/>
</dbReference>
<gene>
    <name evidence="2" type="ORF">pdam_00007201</name>
</gene>
<dbReference type="PROSITE" id="PS50022">
    <property type="entry name" value="FA58C_3"/>
    <property type="match status" value="2"/>
</dbReference>
<dbReference type="Gene3D" id="2.60.120.260">
    <property type="entry name" value="Galactose-binding domain-like"/>
    <property type="match status" value="2"/>
</dbReference>
<accession>A0A3M6USL3</accession>
<protein>
    <recommendedName>
        <fullName evidence="1">F5/8 type C domain-containing protein</fullName>
    </recommendedName>
</protein>
<dbReference type="Proteomes" id="UP000275408">
    <property type="component" value="Unassembled WGS sequence"/>
</dbReference>
<dbReference type="SMART" id="SM00231">
    <property type="entry name" value="FA58C"/>
    <property type="match status" value="1"/>
</dbReference>
<reference evidence="2 3" key="1">
    <citation type="journal article" date="2018" name="Sci. Rep.">
        <title>Comparative analysis of the Pocillopora damicornis genome highlights role of immune system in coral evolution.</title>
        <authorList>
            <person name="Cunning R."/>
            <person name="Bay R.A."/>
            <person name="Gillette P."/>
            <person name="Baker A.C."/>
            <person name="Traylor-Knowles N."/>
        </authorList>
    </citation>
    <scope>NUCLEOTIDE SEQUENCE [LARGE SCALE GENOMIC DNA]</scope>
    <source>
        <strain evidence="2">RSMAS</strain>
        <tissue evidence="2">Whole animal</tissue>
    </source>
</reference>
<evidence type="ECO:0000313" key="2">
    <source>
        <dbReference type="EMBL" id="RMX56564.1"/>
    </source>
</evidence>
<sequence length="150" mass="17059">MSDFVFITVCNKYNKSYSLGVFSGQCNSPLGLEDKSIPDTDLTASSVYGIYYGPERARLNTVRSGSYKGAWSPRYAYRGEWIQDFAGNNDKHSLVTHQFIKPLYARLVRIIALAWYSFPSMRLELYGCREGDLKVYYFLAILDGSIAPYT</sequence>
<dbReference type="PANTHER" id="PTHR24543">
    <property type="entry name" value="MULTICOPPER OXIDASE-RELATED"/>
    <property type="match status" value="1"/>
</dbReference>
<evidence type="ECO:0000259" key="1">
    <source>
        <dbReference type="PROSITE" id="PS50022"/>
    </source>
</evidence>
<dbReference type="AlphaFoldDB" id="A0A3M6USL3"/>
<organism evidence="2 3">
    <name type="scientific">Pocillopora damicornis</name>
    <name type="common">Cauliflower coral</name>
    <name type="synonym">Millepora damicornis</name>
    <dbReference type="NCBI Taxonomy" id="46731"/>
    <lineage>
        <taxon>Eukaryota</taxon>
        <taxon>Metazoa</taxon>
        <taxon>Cnidaria</taxon>
        <taxon>Anthozoa</taxon>
        <taxon>Hexacorallia</taxon>
        <taxon>Scleractinia</taxon>
        <taxon>Astrocoeniina</taxon>
        <taxon>Pocilloporidae</taxon>
        <taxon>Pocillopora</taxon>
    </lineage>
</organism>
<dbReference type="SUPFAM" id="SSF49785">
    <property type="entry name" value="Galactose-binding domain-like"/>
    <property type="match status" value="1"/>
</dbReference>
<evidence type="ECO:0000313" key="3">
    <source>
        <dbReference type="Proteomes" id="UP000275408"/>
    </source>
</evidence>
<dbReference type="EMBL" id="RCHS01000828">
    <property type="protein sequence ID" value="RMX56564.1"/>
    <property type="molecule type" value="Genomic_DNA"/>
</dbReference>